<feature type="transmembrane region" description="Helical" evidence="1">
    <location>
        <begin position="61"/>
        <end position="81"/>
    </location>
</feature>
<gene>
    <name evidence="3" type="ORF">I2456_06170</name>
    <name evidence="2" type="ORF">MKUB_05120</name>
</gene>
<evidence type="ECO:0000313" key="4">
    <source>
        <dbReference type="Proteomes" id="UP000465306"/>
    </source>
</evidence>
<dbReference type="EMBL" id="BLKU01000002">
    <property type="protein sequence ID" value="GFG63022.1"/>
    <property type="molecule type" value="Genomic_DNA"/>
</dbReference>
<dbReference type="Proteomes" id="UP000663583">
    <property type="component" value="Chromosome"/>
</dbReference>
<protein>
    <submittedName>
        <fullName evidence="3">DUF1772 domain-containing protein</fullName>
    </submittedName>
</protein>
<reference evidence="2 4" key="1">
    <citation type="journal article" date="2019" name="Emerg. Microbes Infect.">
        <title>Comprehensive subspecies identification of 175 nontuberculous mycobacteria species based on 7547 genomic profiles.</title>
        <authorList>
            <person name="Matsumoto Y."/>
            <person name="Kinjo T."/>
            <person name="Motooka D."/>
            <person name="Nabeya D."/>
            <person name="Jung N."/>
            <person name="Uechi K."/>
            <person name="Horii T."/>
            <person name="Iida T."/>
            <person name="Fujita J."/>
            <person name="Nakamura S."/>
        </authorList>
    </citation>
    <scope>NUCLEOTIDE SEQUENCE [LARGE SCALE GENOMIC DNA]</scope>
    <source>
        <strain evidence="2 4">JCM 13573</strain>
    </source>
</reference>
<reference evidence="3" key="3">
    <citation type="submission" date="2020-11" db="EMBL/GenBank/DDBJ databases">
        <title>Intraspecies plasmid and genomic variation of Mycobacterium kubicae revealed by the complete genome sequences of two clinical isolates.</title>
        <authorList>
            <person name="Hendrix J.R."/>
            <person name="Epperson L.E."/>
            <person name="Honda J.R."/>
            <person name="Strong M."/>
        </authorList>
    </citation>
    <scope>NUCLEOTIDE SEQUENCE</scope>
    <source>
        <strain evidence="3">JCM 13573</strain>
    </source>
</reference>
<keyword evidence="1" id="KW-1133">Transmembrane helix</keyword>
<dbReference type="AlphaFoldDB" id="A0AAX1JC97"/>
<evidence type="ECO:0000313" key="2">
    <source>
        <dbReference type="EMBL" id="GFG63022.1"/>
    </source>
</evidence>
<sequence length="163" mass="17339">MTSSPASGLLQNASDFAAVLFTGLFAGFLVTVLVLEASLRRFGAAVYTQVRLIELQHLDDLATALLLPGILAAATVTLIHIRQGHSRRWLAGAALLLLVATLLISVTISVPINTVQQTWSIPNPPANWAAVRDRWQLAHAARTITAVVAFLALATRSAPRTAA</sequence>
<name>A0AAX1JC97_9MYCO</name>
<evidence type="ECO:0000313" key="3">
    <source>
        <dbReference type="EMBL" id="QPI39081.1"/>
    </source>
</evidence>
<evidence type="ECO:0000256" key="1">
    <source>
        <dbReference type="SAM" id="Phobius"/>
    </source>
</evidence>
<keyword evidence="1" id="KW-0812">Transmembrane</keyword>
<keyword evidence="1" id="KW-0472">Membrane</keyword>
<reference evidence="2" key="2">
    <citation type="submission" date="2020-02" db="EMBL/GenBank/DDBJ databases">
        <authorList>
            <person name="Matsumoto Y."/>
            <person name="Kinjo T."/>
            <person name="Motooka D."/>
            <person name="Nabeya D."/>
            <person name="Jung N."/>
            <person name="Uechi K."/>
            <person name="Horii T."/>
            <person name="Iida T."/>
            <person name="Fujita J."/>
            <person name="Nakamura S."/>
        </authorList>
    </citation>
    <scope>NUCLEOTIDE SEQUENCE</scope>
    <source>
        <strain evidence="2">JCM 13573</strain>
    </source>
</reference>
<proteinExistence type="predicted"/>
<evidence type="ECO:0000313" key="5">
    <source>
        <dbReference type="Proteomes" id="UP000663583"/>
    </source>
</evidence>
<dbReference type="KEGG" id="mku:I2456_06170"/>
<feature type="transmembrane region" description="Helical" evidence="1">
    <location>
        <begin position="16"/>
        <end position="35"/>
    </location>
</feature>
<feature type="transmembrane region" description="Helical" evidence="1">
    <location>
        <begin position="93"/>
        <end position="115"/>
    </location>
</feature>
<dbReference type="Proteomes" id="UP000465306">
    <property type="component" value="Unassembled WGS sequence"/>
</dbReference>
<dbReference type="RefSeq" id="WP_085072761.1">
    <property type="nucleotide sequence ID" value="NZ_BLKU01000002.1"/>
</dbReference>
<dbReference type="InterPro" id="IPR013901">
    <property type="entry name" value="Anthrone_oxy"/>
</dbReference>
<keyword evidence="4" id="KW-1185">Reference proteome</keyword>
<accession>A0AAX1JC97</accession>
<dbReference type="Pfam" id="PF08592">
    <property type="entry name" value="Anthrone_oxy"/>
    <property type="match status" value="1"/>
</dbReference>
<feature type="transmembrane region" description="Helical" evidence="1">
    <location>
        <begin position="135"/>
        <end position="154"/>
    </location>
</feature>
<dbReference type="EMBL" id="CP065047">
    <property type="protein sequence ID" value="QPI39081.1"/>
    <property type="molecule type" value="Genomic_DNA"/>
</dbReference>
<organism evidence="3 5">
    <name type="scientific">Mycobacterium kubicae</name>
    <dbReference type="NCBI Taxonomy" id="120959"/>
    <lineage>
        <taxon>Bacteria</taxon>
        <taxon>Bacillati</taxon>
        <taxon>Actinomycetota</taxon>
        <taxon>Actinomycetes</taxon>
        <taxon>Mycobacteriales</taxon>
        <taxon>Mycobacteriaceae</taxon>
        <taxon>Mycobacterium</taxon>
        <taxon>Mycobacterium simiae complex</taxon>
    </lineage>
</organism>